<dbReference type="Gene3D" id="3.40.50.450">
    <property type="match status" value="1"/>
</dbReference>
<dbReference type="InterPro" id="IPR051239">
    <property type="entry name" value="2'-dNMP_N-hydrolase"/>
</dbReference>
<proteinExistence type="predicted"/>
<protein>
    <submittedName>
        <fullName evidence="1">Nucleoside 2-deoxyribosyltransferase</fullName>
    </submittedName>
</protein>
<dbReference type="GO" id="GO:0016740">
    <property type="term" value="F:transferase activity"/>
    <property type="evidence" value="ECO:0007669"/>
    <property type="project" value="UniProtKB-KW"/>
</dbReference>
<dbReference type="SUPFAM" id="SSF52309">
    <property type="entry name" value="N-(deoxy)ribosyltransferase-like"/>
    <property type="match status" value="1"/>
</dbReference>
<dbReference type="OrthoDB" id="9795789at2"/>
<organism evidence="1 2">
    <name type="scientific">Pseudacidovorax intermedius</name>
    <dbReference type="NCBI Taxonomy" id="433924"/>
    <lineage>
        <taxon>Bacteria</taxon>
        <taxon>Pseudomonadati</taxon>
        <taxon>Pseudomonadota</taxon>
        <taxon>Betaproteobacteria</taxon>
        <taxon>Burkholderiales</taxon>
        <taxon>Comamonadaceae</taxon>
        <taxon>Pseudacidovorax</taxon>
    </lineage>
</organism>
<dbReference type="PANTHER" id="PTHR15364:SF0">
    <property type="entry name" value="2'-DEOXYNUCLEOSIDE 5'-PHOSPHATE N-HYDROLASE 1"/>
    <property type="match status" value="1"/>
</dbReference>
<dbReference type="PANTHER" id="PTHR15364">
    <property type="entry name" value="2'-DEOXYNUCLEOSIDE 5'-PHOSPHATE N-HYDROLASE 1"/>
    <property type="match status" value="1"/>
</dbReference>
<accession>A0A370FAQ3</accession>
<dbReference type="EMBL" id="QQAV01000008">
    <property type="protein sequence ID" value="RDI22058.1"/>
    <property type="molecule type" value="Genomic_DNA"/>
</dbReference>
<evidence type="ECO:0000313" key="1">
    <source>
        <dbReference type="EMBL" id="RDI22058.1"/>
    </source>
</evidence>
<name>A0A370FAQ3_9BURK</name>
<dbReference type="Proteomes" id="UP000255265">
    <property type="component" value="Unassembled WGS sequence"/>
</dbReference>
<dbReference type="InterPro" id="IPR007710">
    <property type="entry name" value="Nucleoside_deoxyribTrfase"/>
</dbReference>
<gene>
    <name evidence="1" type="ORF">DFR41_108182</name>
</gene>
<dbReference type="GO" id="GO:0070694">
    <property type="term" value="F:5-hydroxymethyl-dUMP N-hydrolase activity"/>
    <property type="evidence" value="ECO:0007669"/>
    <property type="project" value="TreeGrafter"/>
</dbReference>
<dbReference type="GO" id="GO:0009159">
    <property type="term" value="P:deoxyribonucleoside monophosphate catabolic process"/>
    <property type="evidence" value="ECO:0007669"/>
    <property type="project" value="TreeGrafter"/>
</dbReference>
<evidence type="ECO:0000313" key="2">
    <source>
        <dbReference type="Proteomes" id="UP000255265"/>
    </source>
</evidence>
<keyword evidence="2" id="KW-1185">Reference proteome</keyword>
<dbReference type="AlphaFoldDB" id="A0A370FAQ3"/>
<comment type="caution">
    <text evidence="1">The sequence shown here is derived from an EMBL/GenBank/DDBJ whole genome shotgun (WGS) entry which is preliminary data.</text>
</comment>
<dbReference type="STRING" id="433924.NS331_08920"/>
<sequence length="184" mass="19369">MRAMNADPLRPRVYLAGPDIFRPDHPAVFRELKRLCSACGLEGVAPSDAELDLAGAVGDDEEARRIYQGNVDLIRGCGGVIANLQCFRGLEPDSGTVFEVGFAIALGKPVVAYGVPVGSYADRVRAARPCHTDANGVLRDQADGTEVEGRGQRLNLMLTGSTPLAEDAASAIRLLARLLGAGAP</sequence>
<reference evidence="1 2" key="1">
    <citation type="submission" date="2018-07" db="EMBL/GenBank/DDBJ databases">
        <title>Genomic Encyclopedia of Type Strains, Phase IV (KMG-IV): sequencing the most valuable type-strain genomes for metagenomic binning, comparative biology and taxonomic classification.</title>
        <authorList>
            <person name="Goeker M."/>
        </authorList>
    </citation>
    <scope>NUCLEOTIDE SEQUENCE [LARGE SCALE GENOMIC DNA]</scope>
    <source>
        <strain evidence="1 2">DSM 21352</strain>
    </source>
</reference>
<keyword evidence="1" id="KW-0808">Transferase</keyword>
<dbReference type="Pfam" id="PF05014">
    <property type="entry name" value="Nuc_deoxyrib_tr"/>
    <property type="match status" value="1"/>
</dbReference>